<accession>A0A1S7LG86</accession>
<dbReference type="NCBIfam" id="TIGR00730">
    <property type="entry name" value="Rossman fold protein, TIGR00730 family"/>
    <property type="match status" value="1"/>
</dbReference>
<dbReference type="PANTHER" id="PTHR43393:SF3">
    <property type="entry name" value="LYSINE DECARBOXYLASE-LIKE PROTEIN"/>
    <property type="match status" value="1"/>
</dbReference>
<comment type="catalytic activity">
    <reaction evidence="1">
        <text>AMP + H2O = D-ribose 5-phosphate + adenine</text>
        <dbReference type="Rhea" id="RHEA:20129"/>
        <dbReference type="ChEBI" id="CHEBI:15377"/>
        <dbReference type="ChEBI" id="CHEBI:16708"/>
        <dbReference type="ChEBI" id="CHEBI:78346"/>
        <dbReference type="ChEBI" id="CHEBI:456215"/>
        <dbReference type="EC" id="3.2.2.4"/>
    </reaction>
</comment>
<sequence>MAEDFKTSEAWRVLRIQAELIEGIETMRALGSQPAVTIFGSARTDPSSRFYQAAEEIGRILSQKSISVITGGGPGIMEAANKGCYGNGGLSVGLNIALPFEQDPNPYQDIAIEFRYFFVRKLMFAKYADAIIIFPGGFGTMDELFEALTLEQTGKLGRFPIILYGKDFWEGVLTWIREKMLGDEGNISPEDMDLISVVDTPEEAMEKVTDHMLTSSLERRQDARRTITV</sequence>
<keyword evidence="2" id="KW-0203">Cytokinin biosynthesis</keyword>
<dbReference type="InterPro" id="IPR052341">
    <property type="entry name" value="LOG_family_nucleotidases"/>
</dbReference>
<evidence type="ECO:0000313" key="3">
    <source>
        <dbReference type="EMBL" id="CRH04806.1"/>
    </source>
</evidence>
<protein>
    <recommendedName>
        <fullName evidence="2">Cytokinin riboside 5'-monophosphate phosphoribohydrolase</fullName>
        <ecNumber evidence="2">3.2.2.n1</ecNumber>
    </recommendedName>
</protein>
<dbReference type="GO" id="GO:0008714">
    <property type="term" value="F:AMP nucleosidase activity"/>
    <property type="evidence" value="ECO:0007669"/>
    <property type="project" value="UniProtKB-EC"/>
</dbReference>
<organism evidence="3">
    <name type="scientific">Magnetococcus massalia (strain MO-1)</name>
    <dbReference type="NCBI Taxonomy" id="451514"/>
    <lineage>
        <taxon>Bacteria</taxon>
        <taxon>Pseudomonadati</taxon>
        <taxon>Pseudomonadota</taxon>
        <taxon>Magnetococcia</taxon>
        <taxon>Magnetococcales</taxon>
        <taxon>Magnetococcaceae</taxon>
        <taxon>Magnetococcus</taxon>
    </lineage>
</organism>
<keyword evidence="2" id="KW-0378">Hydrolase</keyword>
<reference evidence="3" key="1">
    <citation type="submission" date="2015-04" db="EMBL/GenBank/DDBJ databases">
        <authorList>
            <person name="Syromyatnikov M.Y."/>
            <person name="Popov V.N."/>
        </authorList>
    </citation>
    <scope>NUCLEOTIDE SEQUENCE</scope>
    <source>
        <strain evidence="3">MO-1</strain>
    </source>
</reference>
<dbReference type="AlphaFoldDB" id="A0A1S7LG86"/>
<evidence type="ECO:0000256" key="1">
    <source>
        <dbReference type="ARBA" id="ARBA00000274"/>
    </source>
</evidence>
<evidence type="ECO:0000256" key="2">
    <source>
        <dbReference type="RuleBase" id="RU363015"/>
    </source>
</evidence>
<comment type="similarity">
    <text evidence="2">Belongs to the LOG family.</text>
</comment>
<proteinExistence type="inferred from homology"/>
<dbReference type="GO" id="GO:0005829">
    <property type="term" value="C:cytosol"/>
    <property type="evidence" value="ECO:0007669"/>
    <property type="project" value="TreeGrafter"/>
</dbReference>
<dbReference type="PANTHER" id="PTHR43393">
    <property type="entry name" value="CYTOKININ RIBOSIDE 5'-MONOPHOSPHATE PHOSPHORIBOHYDROLASE"/>
    <property type="match status" value="1"/>
</dbReference>
<dbReference type="InterPro" id="IPR031100">
    <property type="entry name" value="LOG_fam"/>
</dbReference>
<dbReference type="EMBL" id="LO017727">
    <property type="protein sequence ID" value="CRH04806.1"/>
    <property type="molecule type" value="Genomic_DNA"/>
</dbReference>
<dbReference type="SUPFAM" id="SSF102405">
    <property type="entry name" value="MCP/YpsA-like"/>
    <property type="match status" value="1"/>
</dbReference>
<gene>
    <name evidence="3" type="ORF">MAGMO_0602</name>
</gene>
<dbReference type="EC" id="3.2.2.n1" evidence="2"/>
<dbReference type="Gene3D" id="3.40.50.450">
    <property type="match status" value="1"/>
</dbReference>
<dbReference type="GO" id="GO:0009691">
    <property type="term" value="P:cytokinin biosynthetic process"/>
    <property type="evidence" value="ECO:0007669"/>
    <property type="project" value="UniProtKB-UniRule"/>
</dbReference>
<name>A0A1S7LG86_MAGMO</name>
<dbReference type="InterPro" id="IPR005269">
    <property type="entry name" value="LOG"/>
</dbReference>
<dbReference type="Pfam" id="PF03641">
    <property type="entry name" value="Lysine_decarbox"/>
    <property type="match status" value="1"/>
</dbReference>